<name>A0A7G1IGI0_MYCKA</name>
<dbReference type="EMBL" id="AP023343">
    <property type="protein sequence ID" value="BCI87638.1"/>
    <property type="molecule type" value="Genomic_DNA"/>
</dbReference>
<keyword evidence="3" id="KW-1185">Reference proteome</keyword>
<protein>
    <submittedName>
        <fullName evidence="2">Uncharacterized protein</fullName>
    </submittedName>
</protein>
<dbReference type="AlphaFoldDB" id="A0A7G1IGI0"/>
<feature type="region of interest" description="Disordered" evidence="1">
    <location>
        <begin position="456"/>
        <end position="484"/>
    </location>
</feature>
<dbReference type="Proteomes" id="UP000516380">
    <property type="component" value="Chromosome"/>
</dbReference>
<evidence type="ECO:0000313" key="2">
    <source>
        <dbReference type="EMBL" id="BCI87638.1"/>
    </source>
</evidence>
<proteinExistence type="predicted"/>
<sequence length="484" mass="52825">MQSGDLVRVRRGLYFKVPGPTRYGPVKPRVEEVAREVFRAPNSGFGPAGYSAARILGLTTQVPAKFEASALRKADPPVPGVVLHVRSNPARAALNEQEIAVLEVLRSPEHFVDGGMTTLARKVNDLATASSATARPRQGGSRRNRTGEGEPRTVDRCAQVSGVTRRPVTPRLRDNLDDLDALLGQAADALNRPFAFLEKDFWAMEVLRVAARDRPIALRDGTTGTVRTVFKGGTSLSRVYGLIDRFSEDIDLLVIFPDEGGGSSENQRDKLLKVIQAEVHQYLGADAVCEELLRSTRGVKRDIKYHYPLREAVYTALSEGVTLEMGARGGAEPAEQHILRSIIADYAITELGESDNQWEEFATFDVNVLKAERTLLEKLAAVHTITSDATAAAPAGWGRHLHDIYWLLESEAVRAKLAALGPEGRDQLVGDIEQRSAAADWPSAAASRGIRVEPGIRSRRTMCSESGRGLRGRHGFDVRPGSPD</sequence>
<dbReference type="Gene3D" id="3.10.450.620">
    <property type="entry name" value="JHP933, nucleotidyltransferase-like core domain"/>
    <property type="match status" value="1"/>
</dbReference>
<gene>
    <name evidence="2" type="ORF">NIIDMKKI_28440</name>
</gene>
<reference evidence="2 3" key="1">
    <citation type="submission" date="2020-07" db="EMBL/GenBank/DDBJ databases">
        <title>Mycobacterium kansasii (former subtype) with zoonotic potential isolated from diseased indoor pet cat, Japan.</title>
        <authorList>
            <person name="Fukano H."/>
            <person name="Terazono T."/>
            <person name="Hoshino Y."/>
        </authorList>
    </citation>
    <scope>NUCLEOTIDE SEQUENCE [LARGE SCALE GENOMIC DNA]</scope>
    <source>
        <strain evidence="2 3">Kuro-I</strain>
    </source>
</reference>
<accession>A0A7G1IGI0</accession>
<organism evidence="2 3">
    <name type="scientific">Mycobacterium kansasii</name>
    <dbReference type="NCBI Taxonomy" id="1768"/>
    <lineage>
        <taxon>Bacteria</taxon>
        <taxon>Bacillati</taxon>
        <taxon>Actinomycetota</taxon>
        <taxon>Actinomycetes</taxon>
        <taxon>Mycobacteriales</taxon>
        <taxon>Mycobacteriaceae</taxon>
        <taxon>Mycobacterium</taxon>
    </lineage>
</organism>
<evidence type="ECO:0000313" key="3">
    <source>
        <dbReference type="Proteomes" id="UP000516380"/>
    </source>
</evidence>
<dbReference type="InterPro" id="IPR014942">
    <property type="entry name" value="AbiEii"/>
</dbReference>
<evidence type="ECO:0000256" key="1">
    <source>
        <dbReference type="SAM" id="MobiDB-lite"/>
    </source>
</evidence>
<feature type="region of interest" description="Disordered" evidence="1">
    <location>
        <begin position="127"/>
        <end position="153"/>
    </location>
</feature>
<dbReference type="Pfam" id="PF08843">
    <property type="entry name" value="AbiEii"/>
    <property type="match status" value="1"/>
</dbReference>